<name>A0A9P7VGR9_9AGAR</name>
<organism evidence="2 3">
    <name type="scientific">Guyanagaster necrorhizus</name>
    <dbReference type="NCBI Taxonomy" id="856835"/>
    <lineage>
        <taxon>Eukaryota</taxon>
        <taxon>Fungi</taxon>
        <taxon>Dikarya</taxon>
        <taxon>Basidiomycota</taxon>
        <taxon>Agaricomycotina</taxon>
        <taxon>Agaricomycetes</taxon>
        <taxon>Agaricomycetidae</taxon>
        <taxon>Agaricales</taxon>
        <taxon>Marasmiineae</taxon>
        <taxon>Physalacriaceae</taxon>
        <taxon>Guyanagaster</taxon>
    </lineage>
</organism>
<dbReference type="AlphaFoldDB" id="A0A9P7VGR9"/>
<dbReference type="EMBL" id="MU250574">
    <property type="protein sequence ID" value="KAG7440273.1"/>
    <property type="molecule type" value="Genomic_DNA"/>
</dbReference>
<feature type="compositionally biased region" description="Basic and acidic residues" evidence="1">
    <location>
        <begin position="40"/>
        <end position="67"/>
    </location>
</feature>
<comment type="caution">
    <text evidence="2">The sequence shown here is derived from an EMBL/GenBank/DDBJ whole genome shotgun (WGS) entry which is preliminary data.</text>
</comment>
<protein>
    <submittedName>
        <fullName evidence="2">Uncharacterized protein</fullName>
    </submittedName>
</protein>
<feature type="compositionally biased region" description="Acidic residues" evidence="1">
    <location>
        <begin position="221"/>
        <end position="233"/>
    </location>
</feature>
<sequence>MAALSDTTWTDRLNSNKMYKGATTKIQIPHRNVRNNIGGRPDKGGRASDAPLVEKDATRDNEIRRVPAENPMTPESPASTHQLRQNKRPSFVEQFYSLYNAGPGEDRNEWLTKLRNLFLGMTPERQEELVQSHSTETKWIQTWCGMVFLSIRKAPKRVLFNDQVCGVRLKHWDLVPIQAYEPCQNCVVAGLVCEYGNRKTTRCCRECRLQKMMCQKLPLDDPSDDENEMENGDVETSTGTGERSSPTADKVTSPSSQTLLSRNRRGRRPIAHTTFLNIYGSGCEPSEKNQWFKEMFDAYTELTPKQQEDVANICGKHDRKKWVQVLAGIIHVNIRAREERPLEGTTVLNADISSWDIHPTYNEIAKAVQLMELVANVPV</sequence>
<feature type="region of interest" description="Disordered" evidence="1">
    <location>
        <begin position="219"/>
        <end position="264"/>
    </location>
</feature>
<dbReference type="GeneID" id="66103997"/>
<evidence type="ECO:0000313" key="3">
    <source>
        <dbReference type="Proteomes" id="UP000812287"/>
    </source>
</evidence>
<accession>A0A9P7VGR9</accession>
<dbReference type="RefSeq" id="XP_043033773.1">
    <property type="nucleotide sequence ID" value="XM_043181701.1"/>
</dbReference>
<evidence type="ECO:0000256" key="1">
    <source>
        <dbReference type="SAM" id="MobiDB-lite"/>
    </source>
</evidence>
<evidence type="ECO:0000313" key="2">
    <source>
        <dbReference type="EMBL" id="KAG7440273.1"/>
    </source>
</evidence>
<dbReference type="OrthoDB" id="74813at2759"/>
<feature type="compositionally biased region" description="Polar residues" evidence="1">
    <location>
        <begin position="234"/>
        <end position="261"/>
    </location>
</feature>
<keyword evidence="3" id="KW-1185">Reference proteome</keyword>
<proteinExistence type="predicted"/>
<gene>
    <name evidence="2" type="ORF">BT62DRAFT_634174</name>
</gene>
<reference evidence="2" key="1">
    <citation type="submission" date="2020-11" db="EMBL/GenBank/DDBJ databases">
        <title>Adaptations for nitrogen fixation in a non-lichenized fungal sporocarp promotes dispersal by wood-feeding termites.</title>
        <authorList>
            <consortium name="DOE Joint Genome Institute"/>
            <person name="Koch R.A."/>
            <person name="Yoon G."/>
            <person name="Arayal U."/>
            <person name="Lail K."/>
            <person name="Amirebrahimi M."/>
            <person name="Labutti K."/>
            <person name="Lipzen A."/>
            <person name="Riley R."/>
            <person name="Barry K."/>
            <person name="Henrissat B."/>
            <person name="Grigoriev I.V."/>
            <person name="Herr J.R."/>
            <person name="Aime M.C."/>
        </authorList>
    </citation>
    <scope>NUCLEOTIDE SEQUENCE</scope>
    <source>
        <strain evidence="2">MCA 3950</strain>
    </source>
</reference>
<feature type="region of interest" description="Disordered" evidence="1">
    <location>
        <begin position="30"/>
        <end position="86"/>
    </location>
</feature>
<dbReference type="Proteomes" id="UP000812287">
    <property type="component" value="Unassembled WGS sequence"/>
</dbReference>